<name>A0A385AFM4_LATCU</name>
<gene>
    <name evidence="1" type="ORF">DT351_08525</name>
</gene>
<organism evidence="1 2">
    <name type="scientific">Latilactobacillus curvatus</name>
    <name type="common">Lactobacillus curvatus</name>
    <dbReference type="NCBI Taxonomy" id="28038"/>
    <lineage>
        <taxon>Bacteria</taxon>
        <taxon>Bacillati</taxon>
        <taxon>Bacillota</taxon>
        <taxon>Bacilli</taxon>
        <taxon>Lactobacillales</taxon>
        <taxon>Lactobacillaceae</taxon>
        <taxon>Latilactobacillus</taxon>
    </lineage>
</organism>
<protein>
    <submittedName>
        <fullName evidence="1">Uncharacterized protein</fullName>
    </submittedName>
</protein>
<dbReference type="EMBL" id="CP031003">
    <property type="protein sequence ID" value="AXN36403.1"/>
    <property type="molecule type" value="Genomic_DNA"/>
</dbReference>
<reference evidence="1 2" key="1">
    <citation type="submission" date="2018-07" db="EMBL/GenBank/DDBJ databases">
        <title>Lactobacillus curvatus genome sequence.</title>
        <authorList>
            <person name="Prechtl R."/>
        </authorList>
    </citation>
    <scope>NUCLEOTIDE SEQUENCE [LARGE SCALE GENOMIC DNA]</scope>
    <source>
        <strain evidence="1 2">TMW 1.1928</strain>
    </source>
</reference>
<dbReference type="AlphaFoldDB" id="A0A385AFM4"/>
<sequence length="71" mass="8470">MIKNADKMKLQRDHFDDMEPNTNIGIKEVYACCIIIDRDYLFKRFNRFVLKQLVHNLIAWQNEKTLSPIGD</sequence>
<evidence type="ECO:0000313" key="1">
    <source>
        <dbReference type="EMBL" id="AXN36403.1"/>
    </source>
</evidence>
<accession>A0A385AFM4</accession>
<dbReference type="Proteomes" id="UP000257607">
    <property type="component" value="Chromosome"/>
</dbReference>
<proteinExistence type="predicted"/>
<evidence type="ECO:0000313" key="2">
    <source>
        <dbReference type="Proteomes" id="UP000257607"/>
    </source>
</evidence>